<comment type="caution">
    <text evidence="7">The sequence shown here is derived from an EMBL/GenBank/DDBJ whole genome shotgun (WGS) entry which is preliminary data.</text>
</comment>
<evidence type="ECO:0000256" key="4">
    <source>
        <dbReference type="ARBA" id="ARBA00022989"/>
    </source>
</evidence>
<dbReference type="InterPro" id="IPR001123">
    <property type="entry name" value="LeuE-type"/>
</dbReference>
<name>A0A6B2KUL0_9NEIS</name>
<evidence type="ECO:0000256" key="2">
    <source>
        <dbReference type="ARBA" id="ARBA00022475"/>
    </source>
</evidence>
<evidence type="ECO:0000256" key="6">
    <source>
        <dbReference type="SAM" id="Phobius"/>
    </source>
</evidence>
<keyword evidence="2" id="KW-1003">Cell membrane</keyword>
<dbReference type="RefSeq" id="WP_163317172.1">
    <property type="nucleotide sequence ID" value="NZ_JAAGAA010000013.1"/>
</dbReference>
<feature type="transmembrane region" description="Helical" evidence="6">
    <location>
        <begin position="75"/>
        <end position="94"/>
    </location>
</feature>
<dbReference type="AlphaFoldDB" id="A0A6B2KUL0"/>
<dbReference type="GO" id="GO:0005886">
    <property type="term" value="C:plasma membrane"/>
    <property type="evidence" value="ECO:0007669"/>
    <property type="project" value="UniProtKB-SubCell"/>
</dbReference>
<feature type="transmembrane region" description="Helical" evidence="6">
    <location>
        <begin position="147"/>
        <end position="172"/>
    </location>
</feature>
<reference evidence="7 8" key="1">
    <citation type="submission" date="2020-02" db="EMBL/GenBank/DDBJ databases">
        <authorList>
            <person name="Yang Z."/>
        </authorList>
    </citation>
    <scope>NUCLEOTIDE SEQUENCE [LARGE SCALE GENOMIC DNA]</scope>
    <source>
        <strain evidence="7 8">HX-7-9</strain>
    </source>
</reference>
<dbReference type="Proteomes" id="UP000482578">
    <property type="component" value="Unassembled WGS sequence"/>
</dbReference>
<sequence>MSSATLFWQSALVGLSVAAPLGPIGLLCMQRSLESGARRGFVSGLGAASADMLYALLGALGAGALVRVFVGWENWLAAAGAAFMLWLALGMLRAPSTVKAAGARDGGGLLAAYTSVLALTATNPLTVSSFIAIFATLGVRQETGTGSLLFALGVFAGSALWWALLSAGCSVLGRQLDVSLRVRINRAAGLLLAAFALFKLAQLAT</sequence>
<dbReference type="Pfam" id="PF01810">
    <property type="entry name" value="LysE"/>
    <property type="match status" value="1"/>
</dbReference>
<feature type="transmembrane region" description="Helical" evidence="6">
    <location>
        <begin position="106"/>
        <end position="135"/>
    </location>
</feature>
<dbReference type="EMBL" id="JAAGAA010000013">
    <property type="protein sequence ID" value="NDV13841.1"/>
    <property type="molecule type" value="Genomic_DNA"/>
</dbReference>
<dbReference type="PANTHER" id="PTHR30086:SF20">
    <property type="entry name" value="ARGININE EXPORTER PROTEIN ARGO-RELATED"/>
    <property type="match status" value="1"/>
</dbReference>
<protein>
    <submittedName>
        <fullName evidence="7">LysE family transporter</fullName>
    </submittedName>
</protein>
<dbReference type="PANTHER" id="PTHR30086">
    <property type="entry name" value="ARGININE EXPORTER PROTEIN ARGO"/>
    <property type="match status" value="1"/>
</dbReference>
<evidence type="ECO:0000313" key="7">
    <source>
        <dbReference type="EMBL" id="NDV13841.1"/>
    </source>
</evidence>
<accession>A0A6B2KUL0</accession>
<evidence type="ECO:0000256" key="1">
    <source>
        <dbReference type="ARBA" id="ARBA00004651"/>
    </source>
</evidence>
<comment type="subcellular location">
    <subcellularLocation>
        <location evidence="1">Cell membrane</location>
        <topology evidence="1">Multi-pass membrane protein</topology>
    </subcellularLocation>
</comment>
<gene>
    <name evidence="7" type="ORF">GZH52_13780</name>
</gene>
<keyword evidence="5 6" id="KW-0472">Membrane</keyword>
<evidence type="ECO:0000256" key="3">
    <source>
        <dbReference type="ARBA" id="ARBA00022692"/>
    </source>
</evidence>
<keyword evidence="8" id="KW-1185">Reference proteome</keyword>
<feature type="transmembrane region" description="Helical" evidence="6">
    <location>
        <begin position="184"/>
        <end position="204"/>
    </location>
</feature>
<keyword evidence="3 6" id="KW-0812">Transmembrane</keyword>
<feature type="transmembrane region" description="Helical" evidence="6">
    <location>
        <begin position="41"/>
        <end position="69"/>
    </location>
</feature>
<evidence type="ECO:0000313" key="8">
    <source>
        <dbReference type="Proteomes" id="UP000482578"/>
    </source>
</evidence>
<dbReference type="GO" id="GO:0015171">
    <property type="term" value="F:amino acid transmembrane transporter activity"/>
    <property type="evidence" value="ECO:0007669"/>
    <property type="project" value="TreeGrafter"/>
</dbReference>
<feature type="transmembrane region" description="Helical" evidence="6">
    <location>
        <begin position="6"/>
        <end position="29"/>
    </location>
</feature>
<organism evidence="7 8">
    <name type="scientific">Crenobacter caeni</name>
    <dbReference type="NCBI Taxonomy" id="2705474"/>
    <lineage>
        <taxon>Bacteria</taxon>
        <taxon>Pseudomonadati</taxon>
        <taxon>Pseudomonadota</taxon>
        <taxon>Betaproteobacteria</taxon>
        <taxon>Neisseriales</taxon>
        <taxon>Neisseriaceae</taxon>
        <taxon>Crenobacter</taxon>
    </lineage>
</organism>
<keyword evidence="4 6" id="KW-1133">Transmembrane helix</keyword>
<proteinExistence type="predicted"/>
<evidence type="ECO:0000256" key="5">
    <source>
        <dbReference type="ARBA" id="ARBA00023136"/>
    </source>
</evidence>